<dbReference type="Gene3D" id="3.40.710.10">
    <property type="entry name" value="DD-peptidase/beta-lactamase superfamily"/>
    <property type="match status" value="1"/>
</dbReference>
<sequence>MKMIKIILSGFVLALFTHSINAQTIENASLQDDFQTYLNVIHAKKGFSGEILVAKANDVLFRSSVGMASLEHELKITNGSKYKIASITKTFTGALVAMAQEEGQLNFEDKACKFIEDLSEKFKEVTIHQLLTHTSGLPHNEGITDYWPIKSKLQLNKEQAIAEINELDLLFTPGSKMHYSSLGYYLLSTILEVLYQDSFENIVTDKILRPLQMEETGSVNSLKIIPHMVSGYHLISDDSLVHAPYRNYSLLKGAGDMYSSATDLLKWNNSFLNNTLLSEDKQKLLFTTYAIPHSAENKNYGYGWFINSSQPEKYYHGGGTWGFSTYTALYPKDKISIIVLSNRSSLPIESIAGDIEKLVFNREFEMPQIEVAQTTNPINFQIYPGNFISDSGKMKLQITSINNKLMAQLAGNPAFEIYPKGQHAFFGKKVELAIEFEVENEVVTGLSVLRMGQTFHFKKL</sequence>
<dbReference type="SUPFAM" id="SSF56601">
    <property type="entry name" value="beta-lactamase/transpeptidase-like"/>
    <property type="match status" value="1"/>
</dbReference>
<organism evidence="3 4">
    <name type="scientific">Marivirga aurantiaca</name>
    <dbReference type="NCBI Taxonomy" id="2802615"/>
    <lineage>
        <taxon>Bacteria</taxon>
        <taxon>Pseudomonadati</taxon>
        <taxon>Bacteroidota</taxon>
        <taxon>Cytophagia</taxon>
        <taxon>Cytophagales</taxon>
        <taxon>Marivirgaceae</taxon>
        <taxon>Marivirga</taxon>
    </lineage>
</organism>
<reference evidence="3" key="1">
    <citation type="submission" date="2021-01" db="EMBL/GenBank/DDBJ databases">
        <title>Marivirga aurantiaca sp. nov., isolated from intertidal surface sediments.</title>
        <authorList>
            <person name="Zhang M."/>
        </authorList>
    </citation>
    <scope>NUCLEOTIDE SEQUENCE</scope>
    <source>
        <strain evidence="3">S37H4</strain>
    </source>
</reference>
<dbReference type="Proteomes" id="UP000611723">
    <property type="component" value="Unassembled WGS sequence"/>
</dbReference>
<dbReference type="PANTHER" id="PTHR46825:SF9">
    <property type="entry name" value="BETA-LACTAMASE-RELATED DOMAIN-CONTAINING PROTEIN"/>
    <property type="match status" value="1"/>
</dbReference>
<keyword evidence="1" id="KW-0732">Signal</keyword>
<dbReference type="Pfam" id="PF00144">
    <property type="entry name" value="Beta-lactamase"/>
    <property type="match status" value="1"/>
</dbReference>
<protein>
    <submittedName>
        <fullName evidence="3">Beta-lactamase family protein</fullName>
    </submittedName>
</protein>
<evidence type="ECO:0000313" key="3">
    <source>
        <dbReference type="EMBL" id="MBK6265652.1"/>
    </source>
</evidence>
<dbReference type="RefSeq" id="WP_201431327.1">
    <property type="nucleotide sequence ID" value="NZ_JAEQBW010000004.1"/>
</dbReference>
<evidence type="ECO:0000313" key="4">
    <source>
        <dbReference type="Proteomes" id="UP000611723"/>
    </source>
</evidence>
<evidence type="ECO:0000256" key="1">
    <source>
        <dbReference type="SAM" id="SignalP"/>
    </source>
</evidence>
<gene>
    <name evidence="3" type="ORF">JKA74_11440</name>
</gene>
<feature type="chain" id="PRO_5037022357" evidence="1">
    <location>
        <begin position="23"/>
        <end position="460"/>
    </location>
</feature>
<evidence type="ECO:0000259" key="2">
    <source>
        <dbReference type="Pfam" id="PF00144"/>
    </source>
</evidence>
<dbReference type="EMBL" id="JAEQBW010000004">
    <property type="protein sequence ID" value="MBK6265652.1"/>
    <property type="molecule type" value="Genomic_DNA"/>
</dbReference>
<comment type="caution">
    <text evidence="3">The sequence shown here is derived from an EMBL/GenBank/DDBJ whole genome shotgun (WGS) entry which is preliminary data.</text>
</comment>
<feature type="signal peptide" evidence="1">
    <location>
        <begin position="1"/>
        <end position="22"/>
    </location>
</feature>
<accession>A0A934WZB4</accession>
<dbReference type="AlphaFoldDB" id="A0A934WZB4"/>
<proteinExistence type="predicted"/>
<keyword evidence="4" id="KW-1185">Reference proteome</keyword>
<dbReference type="PANTHER" id="PTHR46825">
    <property type="entry name" value="D-ALANYL-D-ALANINE-CARBOXYPEPTIDASE/ENDOPEPTIDASE AMPH"/>
    <property type="match status" value="1"/>
</dbReference>
<dbReference type="InterPro" id="IPR001466">
    <property type="entry name" value="Beta-lactam-related"/>
</dbReference>
<dbReference type="InterPro" id="IPR012338">
    <property type="entry name" value="Beta-lactam/transpept-like"/>
</dbReference>
<dbReference type="InterPro" id="IPR050491">
    <property type="entry name" value="AmpC-like"/>
</dbReference>
<feature type="domain" description="Beta-lactamase-related" evidence="2">
    <location>
        <begin position="51"/>
        <end position="345"/>
    </location>
</feature>
<name>A0A934WZB4_9BACT</name>